<reference evidence="2 3" key="1">
    <citation type="journal article" date="2019" name="Microb. Cell Fact.">
        <title>Exploring novel herbicidin analogues by transcriptional regulator overexpression and MS/MS molecular networking.</title>
        <authorList>
            <person name="Shi Y."/>
            <person name="Gu R."/>
            <person name="Li Y."/>
            <person name="Wang X."/>
            <person name="Ren W."/>
            <person name="Li X."/>
            <person name="Wang L."/>
            <person name="Xie Y."/>
            <person name="Hong B."/>
        </authorList>
    </citation>
    <scope>NUCLEOTIDE SEQUENCE [LARGE SCALE GENOMIC DNA]</scope>
    <source>
        <strain evidence="2 3">US-43</strain>
    </source>
</reference>
<sequence>MRKSAHHDTISARYQSVSSRYDLVKNLPYAFAERETLLAALPDLTGRSVLDAASMRPFSPPPGPVPPPLRPPAGGPR</sequence>
<dbReference type="RefSeq" id="WP_004943504.1">
    <property type="nucleotide sequence ID" value="NZ_VOKX01000070.1"/>
</dbReference>
<feature type="region of interest" description="Disordered" evidence="1">
    <location>
        <begin position="53"/>
        <end position="77"/>
    </location>
</feature>
<keyword evidence="3" id="KW-1185">Reference proteome</keyword>
<feature type="compositionally biased region" description="Pro residues" evidence="1">
    <location>
        <begin position="58"/>
        <end position="77"/>
    </location>
</feature>
<dbReference type="Proteomes" id="UP000327000">
    <property type="component" value="Unassembled WGS sequence"/>
</dbReference>
<name>A0A5N5W449_STRMB</name>
<dbReference type="OrthoDB" id="9791837at2"/>
<evidence type="ECO:0000313" key="2">
    <source>
        <dbReference type="EMBL" id="KAB7839573.1"/>
    </source>
</evidence>
<dbReference type="EMBL" id="VOKX01000070">
    <property type="protein sequence ID" value="KAB7839573.1"/>
    <property type="molecule type" value="Genomic_DNA"/>
</dbReference>
<proteinExistence type="predicted"/>
<comment type="caution">
    <text evidence="2">The sequence shown here is derived from an EMBL/GenBank/DDBJ whole genome shotgun (WGS) entry which is preliminary data.</text>
</comment>
<evidence type="ECO:0000256" key="1">
    <source>
        <dbReference type="SAM" id="MobiDB-lite"/>
    </source>
</evidence>
<evidence type="ECO:0000313" key="3">
    <source>
        <dbReference type="Proteomes" id="UP000327000"/>
    </source>
</evidence>
<protein>
    <submittedName>
        <fullName evidence="2">Uncharacterized protein</fullName>
    </submittedName>
</protein>
<organism evidence="2 3">
    <name type="scientific">Streptomyces mobaraensis</name>
    <name type="common">Streptoverticillium mobaraense</name>
    <dbReference type="NCBI Taxonomy" id="35621"/>
    <lineage>
        <taxon>Bacteria</taxon>
        <taxon>Bacillati</taxon>
        <taxon>Actinomycetota</taxon>
        <taxon>Actinomycetes</taxon>
        <taxon>Kitasatosporales</taxon>
        <taxon>Streptomycetaceae</taxon>
        <taxon>Streptomyces</taxon>
    </lineage>
</organism>
<dbReference type="AlphaFoldDB" id="A0A5N5W449"/>
<gene>
    <name evidence="2" type="ORF">FRZ00_21850</name>
</gene>
<accession>A0A5N5W449</accession>